<dbReference type="EMBL" id="LBYC01000004">
    <property type="protein sequence ID" value="KKR43405.1"/>
    <property type="molecule type" value="Genomic_DNA"/>
</dbReference>
<gene>
    <name evidence="7" type="ORF">UT78_C0004G0015</name>
</gene>
<dbReference type="InterPro" id="IPR013249">
    <property type="entry name" value="RNA_pol_sigma70_r4_t2"/>
</dbReference>
<evidence type="ECO:0000256" key="5">
    <source>
        <dbReference type="ARBA" id="ARBA00023163"/>
    </source>
</evidence>
<keyword evidence="5" id="KW-0804">Transcription</keyword>
<dbReference type="SUPFAM" id="SSF88659">
    <property type="entry name" value="Sigma3 and sigma4 domains of RNA polymerase sigma factors"/>
    <property type="match status" value="1"/>
</dbReference>
<evidence type="ECO:0000256" key="1">
    <source>
        <dbReference type="ARBA" id="ARBA00010641"/>
    </source>
</evidence>
<dbReference type="SUPFAM" id="SSF88946">
    <property type="entry name" value="Sigma2 domain of RNA polymerase sigma factors"/>
    <property type="match status" value="1"/>
</dbReference>
<accession>A0A0G0T8J5</accession>
<keyword evidence="2" id="KW-0805">Transcription regulation</keyword>
<evidence type="ECO:0000313" key="8">
    <source>
        <dbReference type="Proteomes" id="UP000034301"/>
    </source>
</evidence>
<dbReference type="PANTHER" id="PTHR43133">
    <property type="entry name" value="RNA POLYMERASE ECF-TYPE SIGMA FACTO"/>
    <property type="match status" value="1"/>
</dbReference>
<dbReference type="Gene3D" id="1.10.10.10">
    <property type="entry name" value="Winged helix-like DNA-binding domain superfamily/Winged helix DNA-binding domain"/>
    <property type="match status" value="1"/>
</dbReference>
<dbReference type="InterPro" id="IPR036388">
    <property type="entry name" value="WH-like_DNA-bd_sf"/>
</dbReference>
<evidence type="ECO:0000256" key="3">
    <source>
        <dbReference type="ARBA" id="ARBA00023082"/>
    </source>
</evidence>
<dbReference type="PANTHER" id="PTHR43133:SF8">
    <property type="entry name" value="RNA POLYMERASE SIGMA FACTOR HI_1459-RELATED"/>
    <property type="match status" value="1"/>
</dbReference>
<dbReference type="GO" id="GO:0016987">
    <property type="term" value="F:sigma factor activity"/>
    <property type="evidence" value="ECO:0007669"/>
    <property type="project" value="UniProtKB-KW"/>
</dbReference>
<evidence type="ECO:0000256" key="2">
    <source>
        <dbReference type="ARBA" id="ARBA00023015"/>
    </source>
</evidence>
<evidence type="ECO:0000259" key="6">
    <source>
        <dbReference type="Pfam" id="PF08281"/>
    </source>
</evidence>
<reference evidence="7 8" key="1">
    <citation type="journal article" date="2015" name="Nature">
        <title>rRNA introns, odd ribosomes, and small enigmatic genomes across a large radiation of phyla.</title>
        <authorList>
            <person name="Brown C.T."/>
            <person name="Hug L.A."/>
            <person name="Thomas B.C."/>
            <person name="Sharon I."/>
            <person name="Castelle C.J."/>
            <person name="Singh A."/>
            <person name="Wilkins M.J."/>
            <person name="Williams K.H."/>
            <person name="Banfield J.F."/>
        </authorList>
    </citation>
    <scope>NUCLEOTIDE SEQUENCE [LARGE SCALE GENOMIC DNA]</scope>
</reference>
<evidence type="ECO:0000256" key="4">
    <source>
        <dbReference type="ARBA" id="ARBA00023125"/>
    </source>
</evidence>
<organism evidence="7 8">
    <name type="scientific">Candidatus Nomurabacteria bacterium GW2011_GWF2_40_12</name>
    <dbReference type="NCBI Taxonomy" id="1618776"/>
    <lineage>
        <taxon>Bacteria</taxon>
        <taxon>Candidatus Nomuraibacteriota</taxon>
    </lineage>
</organism>
<dbReference type="Pfam" id="PF08281">
    <property type="entry name" value="Sigma70_r4_2"/>
    <property type="match status" value="1"/>
</dbReference>
<dbReference type="InterPro" id="IPR013325">
    <property type="entry name" value="RNA_pol_sigma_r2"/>
</dbReference>
<keyword evidence="3" id="KW-0731">Sigma factor</keyword>
<dbReference type="GO" id="GO:0003677">
    <property type="term" value="F:DNA binding"/>
    <property type="evidence" value="ECO:0007669"/>
    <property type="project" value="UniProtKB-KW"/>
</dbReference>
<dbReference type="InterPro" id="IPR013324">
    <property type="entry name" value="RNA_pol_sigma_r3/r4-like"/>
</dbReference>
<dbReference type="Gene3D" id="1.10.1740.10">
    <property type="match status" value="1"/>
</dbReference>
<dbReference type="GO" id="GO:0006352">
    <property type="term" value="P:DNA-templated transcription initiation"/>
    <property type="evidence" value="ECO:0007669"/>
    <property type="project" value="InterPro"/>
</dbReference>
<dbReference type="InterPro" id="IPR014284">
    <property type="entry name" value="RNA_pol_sigma-70_dom"/>
</dbReference>
<name>A0A0G0T8J5_9BACT</name>
<feature type="domain" description="RNA polymerase sigma factor 70 region 4 type 2" evidence="6">
    <location>
        <begin position="114"/>
        <end position="161"/>
    </location>
</feature>
<dbReference type="InterPro" id="IPR039425">
    <property type="entry name" value="RNA_pol_sigma-70-like"/>
</dbReference>
<protein>
    <submittedName>
        <fullName evidence="7">RNA polymerase sigma factor</fullName>
    </submittedName>
</protein>
<dbReference type="NCBIfam" id="TIGR02937">
    <property type="entry name" value="sigma70-ECF"/>
    <property type="match status" value="1"/>
</dbReference>
<proteinExistence type="inferred from homology"/>
<evidence type="ECO:0000313" key="7">
    <source>
        <dbReference type="EMBL" id="KKR43405.1"/>
    </source>
</evidence>
<dbReference type="AlphaFoldDB" id="A0A0G0T8J5"/>
<comment type="caution">
    <text evidence="7">The sequence shown here is derived from an EMBL/GenBank/DDBJ whole genome shotgun (WGS) entry which is preliminary data.</text>
</comment>
<dbReference type="Proteomes" id="UP000034301">
    <property type="component" value="Unassembled WGS sequence"/>
</dbReference>
<keyword evidence="4" id="KW-0238">DNA-binding</keyword>
<comment type="similarity">
    <text evidence="1">Belongs to the sigma-70 factor family. ECF subfamily.</text>
</comment>
<sequence length="173" mass="20162">MNKKQEVKMKDILTLAHHDYEKGLNARAFFKVSDRATSQDFVQNTFIKTWSYLLKGGKIDIMKAFLYHVLDNLIVDQYRKHKTSSLDFLIEKGFEPAVEEEERIFNLLDGKKALLLIAHIPKKYQKIMRMRYVQDLTLKEMSLITGQSKNTISVQAHRGLEIIKSLYKKTPAV</sequence>